<organism evidence="2">
    <name type="scientific">Anguilla anguilla</name>
    <name type="common">European freshwater eel</name>
    <name type="synonym">Muraena anguilla</name>
    <dbReference type="NCBI Taxonomy" id="7936"/>
    <lineage>
        <taxon>Eukaryota</taxon>
        <taxon>Metazoa</taxon>
        <taxon>Chordata</taxon>
        <taxon>Craniata</taxon>
        <taxon>Vertebrata</taxon>
        <taxon>Euteleostomi</taxon>
        <taxon>Actinopterygii</taxon>
        <taxon>Neopterygii</taxon>
        <taxon>Teleostei</taxon>
        <taxon>Anguilliformes</taxon>
        <taxon>Anguillidae</taxon>
        <taxon>Anguilla</taxon>
    </lineage>
</organism>
<reference evidence="2" key="2">
    <citation type="journal article" date="2015" name="Fish Shellfish Immunol.">
        <title>Early steps in the European eel (Anguilla anguilla)-Vibrio vulnificus interaction in the gills: Role of the RtxA13 toxin.</title>
        <authorList>
            <person name="Callol A."/>
            <person name="Pajuelo D."/>
            <person name="Ebbesson L."/>
            <person name="Teles M."/>
            <person name="MacKenzie S."/>
            <person name="Amaro C."/>
        </authorList>
    </citation>
    <scope>NUCLEOTIDE SEQUENCE</scope>
</reference>
<dbReference type="EMBL" id="GBXM01086482">
    <property type="protein sequence ID" value="JAH22095.1"/>
    <property type="molecule type" value="Transcribed_RNA"/>
</dbReference>
<dbReference type="AlphaFoldDB" id="A0A0E9R0S1"/>
<accession>A0A0E9R0S1</accession>
<evidence type="ECO:0000256" key="1">
    <source>
        <dbReference type="SAM" id="MobiDB-lite"/>
    </source>
</evidence>
<protein>
    <submittedName>
        <fullName evidence="2">Uncharacterized protein</fullName>
    </submittedName>
</protein>
<evidence type="ECO:0000313" key="2">
    <source>
        <dbReference type="EMBL" id="JAH22095.1"/>
    </source>
</evidence>
<reference evidence="2" key="1">
    <citation type="submission" date="2014-11" db="EMBL/GenBank/DDBJ databases">
        <authorList>
            <person name="Amaro Gonzalez C."/>
        </authorList>
    </citation>
    <scope>NUCLEOTIDE SEQUENCE</scope>
</reference>
<feature type="region of interest" description="Disordered" evidence="1">
    <location>
        <begin position="26"/>
        <end position="53"/>
    </location>
</feature>
<proteinExistence type="predicted"/>
<sequence length="53" mass="5953">MNVNDYLEVECETTIQYDKEIAQITSTHPHNNIKSSPIGRESTQSGNTAEDQD</sequence>
<name>A0A0E9R0S1_ANGAN</name>